<organism evidence="1 2">
    <name type="scientific">Pyronema omphalodes (strain CBS 100304)</name>
    <name type="common">Pyronema confluens</name>
    <dbReference type="NCBI Taxonomy" id="1076935"/>
    <lineage>
        <taxon>Eukaryota</taxon>
        <taxon>Fungi</taxon>
        <taxon>Dikarya</taxon>
        <taxon>Ascomycota</taxon>
        <taxon>Pezizomycotina</taxon>
        <taxon>Pezizomycetes</taxon>
        <taxon>Pezizales</taxon>
        <taxon>Pyronemataceae</taxon>
        <taxon>Pyronema</taxon>
    </lineage>
</organism>
<evidence type="ECO:0000313" key="2">
    <source>
        <dbReference type="Proteomes" id="UP000018144"/>
    </source>
</evidence>
<name>U4LCD4_PYROM</name>
<reference evidence="1 2" key="1">
    <citation type="journal article" date="2013" name="PLoS Genet.">
        <title>The genome and development-dependent transcriptomes of Pyronema confluens: a window into fungal evolution.</title>
        <authorList>
            <person name="Traeger S."/>
            <person name="Altegoer F."/>
            <person name="Freitag M."/>
            <person name="Gabaldon T."/>
            <person name="Kempken F."/>
            <person name="Kumar A."/>
            <person name="Marcet-Houben M."/>
            <person name="Poggeler S."/>
            <person name="Stajich J.E."/>
            <person name="Nowrousian M."/>
        </authorList>
    </citation>
    <scope>NUCLEOTIDE SEQUENCE [LARGE SCALE GENOMIC DNA]</scope>
    <source>
        <strain evidence="2">CBS 100304</strain>
        <tissue evidence="1">Vegetative mycelium</tissue>
    </source>
</reference>
<accession>U4LCD4</accession>
<sequence length="150" mass="17157">MQILETRCLISDLSKSSIAVQSAILLGVQDIQQRFRDDEIDILSKWLSKIDPQKRHQDIRLKRMEGTGEWFLRTERFQQWLNFDRGNEEISSCTTSKNILGVMGSLARVNLFFVLSSSTRYRRNSSTTIQSVSPGSTMIIGISSSKLLRI</sequence>
<keyword evidence="2" id="KW-1185">Reference proteome</keyword>
<protein>
    <submittedName>
        <fullName evidence="1">Uncharacterized protein</fullName>
    </submittedName>
</protein>
<dbReference type="OrthoDB" id="1577640at2759"/>
<evidence type="ECO:0000313" key="1">
    <source>
        <dbReference type="EMBL" id="CCX12078.1"/>
    </source>
</evidence>
<proteinExistence type="predicted"/>
<gene>
    <name evidence="1" type="ORF">PCON_11672</name>
</gene>
<dbReference type="EMBL" id="HF935675">
    <property type="protein sequence ID" value="CCX12078.1"/>
    <property type="molecule type" value="Genomic_DNA"/>
</dbReference>
<dbReference type="Proteomes" id="UP000018144">
    <property type="component" value="Unassembled WGS sequence"/>
</dbReference>
<dbReference type="AlphaFoldDB" id="U4LCD4"/>